<dbReference type="InParanoid" id="G1R8U6"/>
<dbReference type="CDD" id="cd00125">
    <property type="entry name" value="PLA2c"/>
    <property type="match status" value="1"/>
</dbReference>
<dbReference type="PRINTS" id="PR00389">
    <property type="entry name" value="PHPHLIPASEA2"/>
</dbReference>
<dbReference type="GO" id="GO:0036152">
    <property type="term" value="P:phosphatidylethanolamine acyl-chain remodeling"/>
    <property type="evidence" value="ECO:0007669"/>
    <property type="project" value="Ensembl"/>
</dbReference>
<dbReference type="Proteomes" id="UP000001073">
    <property type="component" value="Chromosome 24"/>
</dbReference>
<feature type="binding site" evidence="6">
    <location>
        <position position="90"/>
    </location>
    <ligand>
        <name>Ca(2+)</name>
        <dbReference type="ChEBI" id="CHEBI:29108"/>
    </ligand>
</feature>
<reference evidence="11" key="3">
    <citation type="submission" date="2025-09" db="UniProtKB">
        <authorList>
            <consortium name="Ensembl"/>
        </authorList>
    </citation>
    <scope>IDENTIFICATION</scope>
</reference>
<feature type="disulfide bond" evidence="7">
    <location>
        <begin position="106"/>
        <end position="149"/>
    </location>
</feature>
<name>G1R8U6_NOMLE</name>
<dbReference type="GO" id="GO:0005509">
    <property type="term" value="F:calcium ion binding"/>
    <property type="evidence" value="ECO:0007669"/>
    <property type="project" value="InterPro"/>
</dbReference>
<feature type="active site" evidence="5">
    <location>
        <position position="143"/>
    </location>
</feature>
<evidence type="ECO:0000313" key="11">
    <source>
        <dbReference type="Ensembl" id="ENSNLEP00000009633.2"/>
    </source>
</evidence>
<dbReference type="SMART" id="SM00085">
    <property type="entry name" value="PA2c"/>
    <property type="match status" value="1"/>
</dbReference>
<evidence type="ECO:0000259" key="10">
    <source>
        <dbReference type="SMART" id="SM00085"/>
    </source>
</evidence>
<feature type="binding site" evidence="6">
    <location>
        <position position="92"/>
    </location>
    <ligand>
        <name>Ca(2+)</name>
        <dbReference type="ChEBI" id="CHEBI:29108"/>
    </ligand>
</feature>
<keyword evidence="3 9" id="KW-0964">Secreted</keyword>
<protein>
    <recommendedName>
        <fullName evidence="9">Phospholipase A2</fullName>
        <ecNumber evidence="9">3.1.1.4</ecNumber>
    </recommendedName>
</protein>
<dbReference type="Pfam" id="PF00068">
    <property type="entry name" value="Phospholip_A2_1"/>
    <property type="match status" value="1"/>
</dbReference>
<dbReference type="InterPro" id="IPR016090">
    <property type="entry name" value="PLA2-like_dom"/>
</dbReference>
<feature type="domain" description="Phospholipase A2-like central" evidence="10">
    <location>
        <begin position="64"/>
        <end position="168"/>
    </location>
</feature>
<feature type="disulfide bond" evidence="7">
    <location>
        <begin position="128"/>
        <end position="140"/>
    </location>
</feature>
<dbReference type="PANTHER" id="PTHR11716:SF8">
    <property type="entry name" value="GROUP IIF SECRETORY PHOSPHOLIPASE A2"/>
    <property type="match status" value="1"/>
</dbReference>
<evidence type="ECO:0000256" key="7">
    <source>
        <dbReference type="PIRSR" id="PIRSR601211-3"/>
    </source>
</evidence>
<evidence type="ECO:0000256" key="9">
    <source>
        <dbReference type="RuleBase" id="RU361236"/>
    </source>
</evidence>
<dbReference type="eggNOG" id="KOG4087">
    <property type="taxonomic scope" value="Eukaryota"/>
</dbReference>
<dbReference type="InterPro" id="IPR036444">
    <property type="entry name" value="PLipase_A2_dom_sf"/>
</dbReference>
<dbReference type="AlphaFoldDB" id="G1R8U6"/>
<dbReference type="Ensembl" id="ENSNLET00000010093.2">
    <property type="protein sequence ID" value="ENSNLEP00000009633.2"/>
    <property type="gene ID" value="ENSNLEG00000007901.2"/>
</dbReference>
<evidence type="ECO:0000256" key="3">
    <source>
        <dbReference type="ARBA" id="ARBA00022525"/>
    </source>
</evidence>
<reference evidence="11 12" key="1">
    <citation type="submission" date="2012-10" db="EMBL/GenBank/DDBJ databases">
        <authorList>
            <consortium name="Gibbon Genome Sequencing Consortium"/>
        </authorList>
    </citation>
    <scope>NUCLEOTIDE SEQUENCE [LARGE SCALE GENOMIC DNA]</scope>
</reference>
<dbReference type="GO" id="GO:0005543">
    <property type="term" value="F:phospholipid binding"/>
    <property type="evidence" value="ECO:0007669"/>
    <property type="project" value="TreeGrafter"/>
</dbReference>
<dbReference type="InterPro" id="IPR033113">
    <property type="entry name" value="PLA2_histidine"/>
</dbReference>
<evidence type="ECO:0000256" key="2">
    <source>
        <dbReference type="ARBA" id="ARBA00007056"/>
    </source>
</evidence>
<dbReference type="EMBL" id="ADFV01066566">
    <property type="status" value="NOT_ANNOTATED_CDS"/>
    <property type="molecule type" value="Genomic_DNA"/>
</dbReference>
<organism evidence="11 12">
    <name type="scientific">Nomascus leucogenys</name>
    <name type="common">Northern white-cheeked gibbon</name>
    <name type="synonym">Hylobates leucogenys</name>
    <dbReference type="NCBI Taxonomy" id="61853"/>
    <lineage>
        <taxon>Eukaryota</taxon>
        <taxon>Metazoa</taxon>
        <taxon>Chordata</taxon>
        <taxon>Craniata</taxon>
        <taxon>Vertebrata</taxon>
        <taxon>Euteleostomi</taxon>
        <taxon>Mammalia</taxon>
        <taxon>Eutheria</taxon>
        <taxon>Euarchontoglires</taxon>
        <taxon>Primates</taxon>
        <taxon>Haplorrhini</taxon>
        <taxon>Catarrhini</taxon>
        <taxon>Hylobatidae</taxon>
        <taxon>Nomascus</taxon>
    </lineage>
</organism>
<keyword evidence="9" id="KW-0443">Lipid metabolism</keyword>
<dbReference type="Gene3D" id="1.20.90.10">
    <property type="entry name" value="Phospholipase A2 domain"/>
    <property type="match status" value="1"/>
</dbReference>
<evidence type="ECO:0000256" key="4">
    <source>
        <dbReference type="ARBA" id="ARBA00023157"/>
    </source>
</evidence>
<evidence type="ECO:0000256" key="6">
    <source>
        <dbReference type="PIRSR" id="PIRSR601211-2"/>
    </source>
</evidence>
<dbReference type="GO" id="GO:0036150">
    <property type="term" value="P:phosphatidylserine acyl-chain remodeling"/>
    <property type="evidence" value="ECO:0007669"/>
    <property type="project" value="Ensembl"/>
</dbReference>
<dbReference type="STRING" id="61853.ENSNLEP00000009633"/>
<feature type="active site" evidence="5">
    <location>
        <position position="110"/>
    </location>
</feature>
<dbReference type="FunCoup" id="G1R8U6">
    <property type="interactions" value="466"/>
</dbReference>
<feature type="binding site" evidence="6">
    <location>
        <position position="94"/>
    </location>
    <ligand>
        <name>Ca(2+)</name>
        <dbReference type="ChEBI" id="CHEBI:29108"/>
    </ligand>
</feature>
<feature type="disulfide bond" evidence="7">
    <location>
        <begin position="89"/>
        <end position="167"/>
    </location>
</feature>
<feature type="binding site" evidence="6">
    <location>
        <position position="111"/>
    </location>
    <ligand>
        <name>Ca(2+)</name>
        <dbReference type="ChEBI" id="CHEBI:29108"/>
    </ligand>
</feature>
<keyword evidence="6 9" id="KW-0106">Calcium</keyword>
<feature type="disulfide bond" evidence="7">
    <location>
        <begin position="113"/>
        <end position="142"/>
    </location>
</feature>
<proteinExistence type="inferred from homology"/>
<dbReference type="GO" id="GO:0050482">
    <property type="term" value="P:arachidonate secretion"/>
    <property type="evidence" value="ECO:0007669"/>
    <property type="project" value="InterPro"/>
</dbReference>
<comment type="cofactor">
    <cofactor evidence="6">
        <name>Ca(2+)</name>
        <dbReference type="ChEBI" id="CHEBI:29108"/>
    </cofactor>
    <text evidence="6">Binds 1 Ca(2+) ion per subunit.</text>
</comment>
<dbReference type="GO" id="GO:0019369">
    <property type="term" value="P:arachidonate metabolic process"/>
    <property type="evidence" value="ECO:0007669"/>
    <property type="project" value="Ensembl"/>
</dbReference>
<dbReference type="OMA" id="ECDKNVV"/>
<dbReference type="GO" id="GO:0005576">
    <property type="term" value="C:extracellular region"/>
    <property type="evidence" value="ECO:0007669"/>
    <property type="project" value="UniProtKB-SubCell"/>
</dbReference>
<dbReference type="SUPFAM" id="SSF48619">
    <property type="entry name" value="Phospholipase A2, PLA2"/>
    <property type="match status" value="1"/>
</dbReference>
<dbReference type="GO" id="GO:0047498">
    <property type="term" value="F:calcium-dependent phospholipase A2 activity"/>
    <property type="evidence" value="ECO:0007669"/>
    <property type="project" value="Ensembl"/>
</dbReference>
<keyword evidence="6" id="KW-0479">Metal-binding</keyword>
<comment type="subcellular location">
    <subcellularLocation>
        <location evidence="1 9">Secreted</location>
    </subcellularLocation>
</comment>
<feature type="disulfide bond" evidence="7">
    <location>
        <begin position="112"/>
        <end position="174"/>
    </location>
</feature>
<dbReference type="PANTHER" id="PTHR11716">
    <property type="entry name" value="PHOSPHOLIPASE A2 FAMILY MEMBER"/>
    <property type="match status" value="1"/>
</dbReference>
<dbReference type="HOGENOM" id="CLU_090683_2_0_1"/>
<dbReference type="InterPro" id="IPR001211">
    <property type="entry name" value="PLA2"/>
</dbReference>
<dbReference type="GO" id="GO:0042130">
    <property type="term" value="P:negative regulation of T cell proliferation"/>
    <property type="evidence" value="ECO:0007669"/>
    <property type="project" value="Ensembl"/>
</dbReference>
<dbReference type="EMBL" id="ADFV01066567">
    <property type="status" value="NOT_ANNOTATED_CDS"/>
    <property type="molecule type" value="Genomic_DNA"/>
</dbReference>
<evidence type="ECO:0000256" key="5">
    <source>
        <dbReference type="PIRSR" id="PIRSR601211-1"/>
    </source>
</evidence>
<evidence type="ECO:0000256" key="1">
    <source>
        <dbReference type="ARBA" id="ARBA00004613"/>
    </source>
</evidence>
<dbReference type="GO" id="GO:0036151">
    <property type="term" value="P:phosphatidylcholine acyl-chain remodeling"/>
    <property type="evidence" value="ECO:0007669"/>
    <property type="project" value="Ensembl"/>
</dbReference>
<sequence length="197" mass="21707">MADGAQANPKWFKKKVLDRCFSGWRGPRFGASCPSRTSRSSLGMKKFFAVAILAGSVLSTAHGSMLNLKAMVEAVTGRSAILSFVGYGCYCGLGGRGQPKDEVDWCCHAHDCCYQELFDQGTNNSSICDLNKTECDKQTCMCDKNVVLCLMNHTYREEYRGFLNVYCHGPTPNCSIYEPPPEEVTRSHQSLAPPTPP</sequence>
<comment type="similarity">
    <text evidence="2 8">Belongs to the phospholipase A2 family.</text>
</comment>
<keyword evidence="9" id="KW-0378">Hydrolase</keyword>
<gene>
    <name evidence="11" type="primary">PLA2G2F</name>
</gene>
<evidence type="ECO:0000313" key="12">
    <source>
        <dbReference type="Proteomes" id="UP000001073"/>
    </source>
</evidence>
<dbReference type="EC" id="3.1.1.4" evidence="9"/>
<keyword evidence="12" id="KW-1185">Reference proteome</keyword>
<comment type="catalytic activity">
    <reaction evidence="9">
        <text>a 1,2-diacyl-sn-glycero-3-phosphocholine + H2O = a 1-acyl-sn-glycero-3-phosphocholine + a fatty acid + H(+)</text>
        <dbReference type="Rhea" id="RHEA:15801"/>
        <dbReference type="ChEBI" id="CHEBI:15377"/>
        <dbReference type="ChEBI" id="CHEBI:15378"/>
        <dbReference type="ChEBI" id="CHEBI:28868"/>
        <dbReference type="ChEBI" id="CHEBI:57643"/>
        <dbReference type="ChEBI" id="CHEBI:58168"/>
        <dbReference type="EC" id="3.1.1.4"/>
    </reaction>
</comment>
<feature type="disulfide bond" evidence="7">
    <location>
        <begin position="91"/>
        <end position="107"/>
    </location>
</feature>
<evidence type="ECO:0000256" key="8">
    <source>
        <dbReference type="RuleBase" id="RU003654"/>
    </source>
</evidence>
<dbReference type="GO" id="GO:0036148">
    <property type="term" value="P:phosphatidylglycerol acyl-chain remodeling"/>
    <property type="evidence" value="ECO:0007669"/>
    <property type="project" value="Ensembl"/>
</dbReference>
<dbReference type="GO" id="GO:0016042">
    <property type="term" value="P:lipid catabolic process"/>
    <property type="evidence" value="ECO:0007669"/>
    <property type="project" value="InterPro"/>
</dbReference>
<accession>G1R8U6</accession>
<dbReference type="PROSITE" id="PS00118">
    <property type="entry name" value="PA2_HIS"/>
    <property type="match status" value="1"/>
</dbReference>
<dbReference type="GeneTree" id="ENSGT00940000161819"/>
<keyword evidence="4 7" id="KW-1015">Disulfide bond</keyword>
<reference evidence="11" key="2">
    <citation type="submission" date="2025-08" db="UniProtKB">
        <authorList>
            <consortium name="Ensembl"/>
        </authorList>
    </citation>
    <scope>IDENTIFICATION</scope>
</reference>